<dbReference type="Proteomes" id="UP000518300">
    <property type="component" value="Unassembled WGS sequence"/>
</dbReference>
<protein>
    <submittedName>
        <fullName evidence="2">Uncharacterized protein</fullName>
    </submittedName>
</protein>
<feature type="region of interest" description="Disordered" evidence="1">
    <location>
        <begin position="59"/>
        <end position="90"/>
    </location>
</feature>
<proteinExistence type="predicted"/>
<comment type="caution">
    <text evidence="2">The sequence shown here is derived from an EMBL/GenBank/DDBJ whole genome shotgun (WGS) entry which is preliminary data.</text>
</comment>
<dbReference type="RefSeq" id="WP_169343483.1">
    <property type="nucleotide sequence ID" value="NZ_JABBJJ010000014.1"/>
</dbReference>
<gene>
    <name evidence="2" type="ORF">HG543_04820</name>
</gene>
<evidence type="ECO:0000313" key="3">
    <source>
        <dbReference type="Proteomes" id="UP000518300"/>
    </source>
</evidence>
<dbReference type="AlphaFoldDB" id="A0A848LBV1"/>
<keyword evidence="3" id="KW-1185">Reference proteome</keyword>
<evidence type="ECO:0000256" key="1">
    <source>
        <dbReference type="SAM" id="MobiDB-lite"/>
    </source>
</evidence>
<evidence type="ECO:0000313" key="2">
    <source>
        <dbReference type="EMBL" id="NMO14183.1"/>
    </source>
</evidence>
<feature type="region of interest" description="Disordered" evidence="1">
    <location>
        <begin position="257"/>
        <end position="284"/>
    </location>
</feature>
<name>A0A848LBV1_9BACT</name>
<organism evidence="2 3">
    <name type="scientific">Pyxidicoccus fallax</name>
    <dbReference type="NCBI Taxonomy" id="394095"/>
    <lineage>
        <taxon>Bacteria</taxon>
        <taxon>Pseudomonadati</taxon>
        <taxon>Myxococcota</taxon>
        <taxon>Myxococcia</taxon>
        <taxon>Myxococcales</taxon>
        <taxon>Cystobacterineae</taxon>
        <taxon>Myxococcaceae</taxon>
        <taxon>Pyxidicoccus</taxon>
    </lineage>
</organism>
<reference evidence="2 3" key="1">
    <citation type="submission" date="2020-04" db="EMBL/GenBank/DDBJ databases">
        <title>Draft genome of Pyxidicoccus fallax type strain.</title>
        <authorList>
            <person name="Whitworth D.E."/>
        </authorList>
    </citation>
    <scope>NUCLEOTIDE SEQUENCE [LARGE SCALE GENOMIC DNA]</scope>
    <source>
        <strain evidence="2 3">DSM 14698</strain>
    </source>
</reference>
<accession>A0A848LBV1</accession>
<sequence length="316" mass="33458">MSALSPRRRRALLAAGLVVSAVVGSALGRAYQDAEAPPDETPSAPQVDAEVLAEALDLELPPAPRPGGRDVVPDADGGTPIPGRARRTGQAALRSRLPLPPRAGALVSIGNELDAHGVPMNLATFETDAPWKDVLAFYARHFESKRWPYSDVRHARGLVPYPSLSATLVEEGLQLTVMVMPHGDDKGSSVVLGLADMRAWSDGTRAEDTGDLPVYPGTHPLAVRSSGEGRTALTVSFDTKDTPATVEAFYRRALGERGYTEVPEDDLPGEQPPGPRMLRFTGREGGQWSLALSAREQGTVVTAQGSAPAQPPGGRP</sequence>
<dbReference type="EMBL" id="JABBJJ010000014">
    <property type="protein sequence ID" value="NMO14183.1"/>
    <property type="molecule type" value="Genomic_DNA"/>
</dbReference>